<gene>
    <name evidence="2" type="primary">NCL1_42649</name>
    <name evidence="2" type="ORF">NPIL_608401</name>
</gene>
<keyword evidence="1" id="KW-0175">Coiled coil</keyword>
<dbReference type="GO" id="GO:0051011">
    <property type="term" value="F:microtubule minus-end binding"/>
    <property type="evidence" value="ECO:0007669"/>
    <property type="project" value="TreeGrafter"/>
</dbReference>
<dbReference type="Proteomes" id="UP000887013">
    <property type="component" value="Unassembled WGS sequence"/>
</dbReference>
<proteinExistence type="predicted"/>
<dbReference type="GO" id="GO:0070652">
    <property type="term" value="C:HAUS complex"/>
    <property type="evidence" value="ECO:0007669"/>
    <property type="project" value="InterPro"/>
</dbReference>
<dbReference type="OrthoDB" id="6431078at2759"/>
<organism evidence="2 3">
    <name type="scientific">Nephila pilipes</name>
    <name type="common">Giant wood spider</name>
    <name type="synonym">Nephila maculata</name>
    <dbReference type="NCBI Taxonomy" id="299642"/>
    <lineage>
        <taxon>Eukaryota</taxon>
        <taxon>Metazoa</taxon>
        <taxon>Ecdysozoa</taxon>
        <taxon>Arthropoda</taxon>
        <taxon>Chelicerata</taxon>
        <taxon>Arachnida</taxon>
        <taxon>Araneae</taxon>
        <taxon>Araneomorphae</taxon>
        <taxon>Entelegynae</taxon>
        <taxon>Araneoidea</taxon>
        <taxon>Nephilidae</taxon>
        <taxon>Nephila</taxon>
    </lineage>
</organism>
<dbReference type="GO" id="GO:0007098">
    <property type="term" value="P:centrosome cycle"/>
    <property type="evidence" value="ECO:0007669"/>
    <property type="project" value="TreeGrafter"/>
</dbReference>
<dbReference type="PANTHER" id="PTHR16219">
    <property type="entry name" value="AUGMIN SUBUNIT 4 FAMILY MEMBER"/>
    <property type="match status" value="1"/>
</dbReference>
<reference evidence="2" key="1">
    <citation type="submission" date="2020-08" db="EMBL/GenBank/DDBJ databases">
        <title>Multicomponent nature underlies the extraordinary mechanical properties of spider dragline silk.</title>
        <authorList>
            <person name="Kono N."/>
            <person name="Nakamura H."/>
            <person name="Mori M."/>
            <person name="Yoshida Y."/>
            <person name="Ohtoshi R."/>
            <person name="Malay A.D."/>
            <person name="Moran D.A.P."/>
            <person name="Tomita M."/>
            <person name="Numata K."/>
            <person name="Arakawa K."/>
        </authorList>
    </citation>
    <scope>NUCLEOTIDE SEQUENCE</scope>
</reference>
<dbReference type="GO" id="GO:0051225">
    <property type="term" value="P:spindle assembly"/>
    <property type="evidence" value="ECO:0007669"/>
    <property type="project" value="InterPro"/>
</dbReference>
<keyword evidence="3" id="KW-1185">Reference proteome</keyword>
<evidence type="ECO:0000313" key="3">
    <source>
        <dbReference type="Proteomes" id="UP000887013"/>
    </source>
</evidence>
<evidence type="ECO:0000313" key="2">
    <source>
        <dbReference type="EMBL" id="GFS67261.1"/>
    </source>
</evidence>
<dbReference type="AlphaFoldDB" id="A0A8X6JY21"/>
<protein>
    <submittedName>
        <fullName evidence="2">Uncharacterized protein</fullName>
    </submittedName>
</protein>
<dbReference type="Pfam" id="PF14735">
    <property type="entry name" value="HAUS4"/>
    <property type="match status" value="1"/>
</dbReference>
<accession>A0A8X6JY21</accession>
<sequence>MGKSIAFSTMIANNMAAVLFYRNGFFAPKITFFMDSMEHFKAKINRFTCGSRNHSFLKQILKKLEPDFLRVSVRKQVNESYASLSESTRQYFKYHILFNAALKALECEELLKNESMATPCKISLRESDVTNIELFYLNVMKKYIPLDITSGDLNFFEMNRTFLPKVLASKRQQQLELSKLLTKLVESNIKDFCIRLSEYSTKRKFRSCDWELQFDTTVKELSYKATLLDSIVLSLNQLSTVIQGLLSSYYKELEEGMDILAKLFNLYHQKLDFQLNSSLLFTQESRATNLRMRCLELEAQTATYTKDSLGALEKIKNQLDQKAENAEMQLDEINNKLLQYQILGPEYEKLVEQYQLLVEKVEKQKWLIESLKAKRDKRNSAALETSSY</sequence>
<dbReference type="PANTHER" id="PTHR16219:SF1">
    <property type="entry name" value="HAUS AUGMIN-LIKE COMPLEX SUBUNIT 4"/>
    <property type="match status" value="1"/>
</dbReference>
<name>A0A8X6JY21_NEPPI</name>
<feature type="coiled-coil region" evidence="1">
    <location>
        <begin position="309"/>
        <end position="343"/>
    </location>
</feature>
<comment type="caution">
    <text evidence="2">The sequence shown here is derived from an EMBL/GenBank/DDBJ whole genome shotgun (WGS) entry which is preliminary data.</text>
</comment>
<evidence type="ECO:0000256" key="1">
    <source>
        <dbReference type="SAM" id="Coils"/>
    </source>
</evidence>
<dbReference type="InterPro" id="IPR029327">
    <property type="entry name" value="HAUS4"/>
</dbReference>
<dbReference type="EMBL" id="BMAW01000086">
    <property type="protein sequence ID" value="GFS67261.1"/>
    <property type="molecule type" value="Genomic_DNA"/>
</dbReference>